<protein>
    <submittedName>
        <fullName evidence="2">Uncharacterized protein</fullName>
    </submittedName>
</protein>
<evidence type="ECO:0000313" key="3">
    <source>
        <dbReference type="Proteomes" id="UP001227192"/>
    </source>
</evidence>
<reference evidence="2" key="1">
    <citation type="submission" date="2015-06" db="EMBL/GenBank/DDBJ databases">
        <authorList>
            <person name="Nguyen H."/>
        </authorList>
    </citation>
    <scope>NUCLEOTIDE SEQUENCE</scope>
    <source>
        <strain evidence="2">DAOM 180753</strain>
    </source>
</reference>
<sequence>MKIRLLGAVKYCHLITPEASRIVSLDLSFLLWSVFRYLCLFLGLNQLLGGLVTPPGWLYFLFPLLVLDITMR</sequence>
<proteinExistence type="predicted"/>
<accession>A0AAI9XDY3</accession>
<evidence type="ECO:0000313" key="2">
    <source>
        <dbReference type="EMBL" id="KAJ9492989.1"/>
    </source>
</evidence>
<gene>
    <name evidence="2" type="ORF">VN97_g213</name>
</gene>
<dbReference type="Proteomes" id="UP001227192">
    <property type="component" value="Unassembled WGS sequence"/>
</dbReference>
<keyword evidence="1" id="KW-0812">Transmembrane</keyword>
<dbReference type="EMBL" id="LACB01000003">
    <property type="protein sequence ID" value="KAJ9492989.1"/>
    <property type="molecule type" value="Genomic_DNA"/>
</dbReference>
<reference evidence="2" key="2">
    <citation type="journal article" date="2016" name="Fungal Biol.">
        <title>Ochratoxin A production by Penicillium thymicola.</title>
        <authorList>
            <person name="Nguyen H.D.T."/>
            <person name="McMullin D.R."/>
            <person name="Ponomareva E."/>
            <person name="Riley R."/>
            <person name="Pomraning K.R."/>
            <person name="Baker S.E."/>
            <person name="Seifert K.A."/>
        </authorList>
    </citation>
    <scope>NUCLEOTIDE SEQUENCE</scope>
    <source>
        <strain evidence="2">DAOM 180753</strain>
    </source>
</reference>
<keyword evidence="3" id="KW-1185">Reference proteome</keyword>
<dbReference type="AlphaFoldDB" id="A0AAI9XDY3"/>
<name>A0AAI9XDY3_PENTH</name>
<comment type="caution">
    <text evidence="2">The sequence shown here is derived from an EMBL/GenBank/DDBJ whole genome shotgun (WGS) entry which is preliminary data.</text>
</comment>
<keyword evidence="1" id="KW-0472">Membrane</keyword>
<feature type="transmembrane region" description="Helical" evidence="1">
    <location>
        <begin position="54"/>
        <end position="71"/>
    </location>
</feature>
<keyword evidence="1" id="KW-1133">Transmembrane helix</keyword>
<evidence type="ECO:0000256" key="1">
    <source>
        <dbReference type="SAM" id="Phobius"/>
    </source>
</evidence>
<organism evidence="2 3">
    <name type="scientific">Penicillium thymicola</name>
    <dbReference type="NCBI Taxonomy" id="293382"/>
    <lineage>
        <taxon>Eukaryota</taxon>
        <taxon>Fungi</taxon>
        <taxon>Dikarya</taxon>
        <taxon>Ascomycota</taxon>
        <taxon>Pezizomycotina</taxon>
        <taxon>Eurotiomycetes</taxon>
        <taxon>Eurotiomycetidae</taxon>
        <taxon>Eurotiales</taxon>
        <taxon>Aspergillaceae</taxon>
        <taxon>Penicillium</taxon>
    </lineage>
</organism>